<evidence type="ECO:0000313" key="1">
    <source>
        <dbReference type="EMBL" id="KAF2632031.1"/>
    </source>
</evidence>
<evidence type="ECO:0000313" key="2">
    <source>
        <dbReference type="Proteomes" id="UP000799754"/>
    </source>
</evidence>
<reference evidence="1" key="1">
    <citation type="journal article" date="2020" name="Stud. Mycol.">
        <title>101 Dothideomycetes genomes: a test case for predicting lifestyles and emergence of pathogens.</title>
        <authorList>
            <person name="Haridas S."/>
            <person name="Albert R."/>
            <person name="Binder M."/>
            <person name="Bloem J."/>
            <person name="Labutti K."/>
            <person name="Salamov A."/>
            <person name="Andreopoulos B."/>
            <person name="Baker S."/>
            <person name="Barry K."/>
            <person name="Bills G."/>
            <person name="Bluhm B."/>
            <person name="Cannon C."/>
            <person name="Castanera R."/>
            <person name="Culley D."/>
            <person name="Daum C."/>
            <person name="Ezra D."/>
            <person name="Gonzalez J."/>
            <person name="Henrissat B."/>
            <person name="Kuo A."/>
            <person name="Liang C."/>
            <person name="Lipzen A."/>
            <person name="Lutzoni F."/>
            <person name="Magnuson J."/>
            <person name="Mondo S."/>
            <person name="Nolan M."/>
            <person name="Ohm R."/>
            <person name="Pangilinan J."/>
            <person name="Park H.-J."/>
            <person name="Ramirez L."/>
            <person name="Alfaro M."/>
            <person name="Sun H."/>
            <person name="Tritt A."/>
            <person name="Yoshinaga Y."/>
            <person name="Zwiers L.-H."/>
            <person name="Turgeon B."/>
            <person name="Goodwin S."/>
            <person name="Spatafora J."/>
            <person name="Crous P."/>
            <person name="Grigoriev I."/>
        </authorList>
    </citation>
    <scope>NUCLEOTIDE SEQUENCE</scope>
    <source>
        <strain evidence="1">CBS 525.71</strain>
    </source>
</reference>
<accession>A0ACB6SCK2</accession>
<organism evidence="1 2">
    <name type="scientific">Macroventuria anomochaeta</name>
    <dbReference type="NCBI Taxonomy" id="301207"/>
    <lineage>
        <taxon>Eukaryota</taxon>
        <taxon>Fungi</taxon>
        <taxon>Dikarya</taxon>
        <taxon>Ascomycota</taxon>
        <taxon>Pezizomycotina</taxon>
        <taxon>Dothideomycetes</taxon>
        <taxon>Pleosporomycetidae</taxon>
        <taxon>Pleosporales</taxon>
        <taxon>Pleosporineae</taxon>
        <taxon>Didymellaceae</taxon>
        <taxon>Macroventuria</taxon>
    </lineage>
</organism>
<gene>
    <name evidence="1" type="ORF">BU25DRAFT_406548</name>
</gene>
<name>A0ACB6SCK2_9PLEO</name>
<comment type="caution">
    <text evidence="1">The sequence shown here is derived from an EMBL/GenBank/DDBJ whole genome shotgun (WGS) entry which is preliminary data.</text>
</comment>
<protein>
    <submittedName>
        <fullName evidence="1">Uncharacterized protein</fullName>
    </submittedName>
</protein>
<keyword evidence="2" id="KW-1185">Reference proteome</keyword>
<sequence length="350" mass="39935">MPLLKNKASSSSSSRRLYDDVALSDIESLRQPGMSTNLTGSTQANDFDPSAFRFSPRSKLRQYESAHEEASTSAQYASAPLFIPAFTGLRRTIVEHLTESLQRLEQELQVERSEERVSMAVTLLRQMDHVIESEIRLSRLENPIHADSQGLSVLHFDMQDRAQFQPQPQPWLMVTQKWGEQSDTIVDPIDNVRLKKMLPGHSRNKLKIHADVSDIKELRPWMIRTKTVTEKQKWTLRYEPNGKVRYRSNVWLAWQVIFPIAITTLACFYGVGIIATNTTFSKPFQKYFFWVAIFWSLISSTLLSWLTLAFGASRRDAMGAFLTGIGLWLVVIQIGQTHLLGQFQDQANGA</sequence>
<dbReference type="Proteomes" id="UP000799754">
    <property type="component" value="Unassembled WGS sequence"/>
</dbReference>
<proteinExistence type="predicted"/>
<dbReference type="EMBL" id="MU006703">
    <property type="protein sequence ID" value="KAF2632031.1"/>
    <property type="molecule type" value="Genomic_DNA"/>
</dbReference>